<dbReference type="EMBL" id="CP046457">
    <property type="protein sequence ID" value="QGT99333.1"/>
    <property type="molecule type" value="Genomic_DNA"/>
</dbReference>
<accession>A0A6I6DG37</accession>
<reference evidence="2" key="1">
    <citation type="journal article" date="2019" name="Microbiology">
        <title>Complete Genome Sequence of an Uncultured Bacterium of the Candidate Phylum Bipolaricaulota.</title>
        <authorList>
            <person name="Kadnikov V.V."/>
            <person name="Mardanov A.V."/>
            <person name="Beletsky A.V."/>
            <person name="Frank Y.A."/>
            <person name="Karnachuk O.V."/>
            <person name="Ravin N.V."/>
        </authorList>
    </citation>
    <scope>NUCLEOTIDE SEQUENCE [LARGE SCALE GENOMIC DNA]</scope>
</reference>
<sequence>MVFSIIDFGADVNVKRQLKYQRNIFAGINIKEFGKNLIQKKASLHNVHYRKLKK</sequence>
<gene>
    <name evidence="1" type="ORF">SYNTR_0740</name>
</gene>
<evidence type="ECO:0000313" key="1">
    <source>
        <dbReference type="EMBL" id="QGT99333.1"/>
    </source>
</evidence>
<organism evidence="1 2">
    <name type="scientific">Candidatus Syntrophocurvum alkaliphilum</name>
    <dbReference type="NCBI Taxonomy" id="2293317"/>
    <lineage>
        <taxon>Bacteria</taxon>
        <taxon>Bacillati</taxon>
        <taxon>Bacillota</taxon>
        <taxon>Clostridia</taxon>
        <taxon>Eubacteriales</taxon>
        <taxon>Syntrophomonadaceae</taxon>
        <taxon>Candidatus Syntrophocurvum</taxon>
    </lineage>
</organism>
<dbReference type="AlphaFoldDB" id="A0A6I6DG37"/>
<dbReference type="KEGG" id="salq:SYNTR_0740"/>
<proteinExistence type="predicted"/>
<evidence type="ECO:0000313" key="2">
    <source>
        <dbReference type="Proteomes" id="UP000426444"/>
    </source>
</evidence>
<dbReference type="Proteomes" id="UP000426444">
    <property type="component" value="Chromosome"/>
</dbReference>
<keyword evidence="2" id="KW-1185">Reference proteome</keyword>
<name>A0A6I6DG37_9FIRM</name>
<protein>
    <submittedName>
        <fullName evidence="1">Uncharacterized protein</fullName>
    </submittedName>
</protein>